<keyword evidence="6" id="KW-0963">Cytoplasm</keyword>
<evidence type="ECO:0000256" key="11">
    <source>
        <dbReference type="ARBA" id="ARBA00023211"/>
    </source>
</evidence>
<dbReference type="RefSeq" id="WP_100714106.1">
    <property type="nucleotide sequence ID" value="NZ_NPDY01000009.1"/>
</dbReference>
<dbReference type="OrthoDB" id="9803420at2"/>
<feature type="binding site" evidence="12">
    <location>
        <position position="23"/>
    </location>
    <ligand>
        <name>a divalent metal cation</name>
        <dbReference type="ChEBI" id="CHEBI:60240"/>
    </ligand>
</feature>
<dbReference type="CDD" id="cd07182">
    <property type="entry name" value="RNase_HII_bacteria_HII_like"/>
    <property type="match status" value="1"/>
</dbReference>
<evidence type="ECO:0000313" key="15">
    <source>
        <dbReference type="EMBL" id="PJZ69545.1"/>
    </source>
</evidence>
<evidence type="ECO:0000256" key="7">
    <source>
        <dbReference type="ARBA" id="ARBA00022722"/>
    </source>
</evidence>
<dbReference type="InterPro" id="IPR012337">
    <property type="entry name" value="RNaseH-like_sf"/>
</dbReference>
<dbReference type="EMBL" id="NPDZ01000014">
    <property type="protein sequence ID" value="PJZ72060.1"/>
    <property type="molecule type" value="Genomic_DNA"/>
</dbReference>
<comment type="subcellular location">
    <subcellularLocation>
        <location evidence="4">Cytoplasm</location>
    </subcellularLocation>
</comment>
<keyword evidence="8 12" id="KW-0479">Metal-binding</keyword>
<dbReference type="InterPro" id="IPR024567">
    <property type="entry name" value="RNase_HII/HIII_dom"/>
</dbReference>
<dbReference type="PANTHER" id="PTHR10954:SF18">
    <property type="entry name" value="RIBONUCLEASE HII"/>
    <property type="match status" value="1"/>
</dbReference>
<dbReference type="Proteomes" id="UP000231962">
    <property type="component" value="Unassembled WGS sequence"/>
</dbReference>
<dbReference type="GO" id="GO:0046872">
    <property type="term" value="F:metal ion binding"/>
    <property type="evidence" value="ECO:0007669"/>
    <property type="project" value="UniProtKB-KW"/>
</dbReference>
<dbReference type="Pfam" id="PF01351">
    <property type="entry name" value="RNase_HII"/>
    <property type="match status" value="1"/>
</dbReference>
<reference evidence="17 18" key="1">
    <citation type="submission" date="2017-07" db="EMBL/GenBank/DDBJ databases">
        <title>Leptospira spp. isolated from tropical soils.</title>
        <authorList>
            <person name="Thibeaux R."/>
            <person name="Iraola G."/>
            <person name="Ferres I."/>
            <person name="Bierque E."/>
            <person name="Girault D."/>
            <person name="Soupe-Gilbert M.-E."/>
            <person name="Picardeau M."/>
            <person name="Goarant C."/>
        </authorList>
    </citation>
    <scope>NUCLEOTIDE SEQUENCE [LARGE SCALE GENOMIC DNA]</scope>
    <source>
        <strain evidence="16 18">FH1-B-B1</strain>
        <strain evidence="15 17">FH1-B-C1</strain>
    </source>
</reference>
<evidence type="ECO:0000313" key="18">
    <source>
        <dbReference type="Proteomes" id="UP000231990"/>
    </source>
</evidence>
<feature type="binding site" evidence="12">
    <location>
        <position position="24"/>
    </location>
    <ligand>
        <name>a divalent metal cation</name>
        <dbReference type="ChEBI" id="CHEBI:60240"/>
    </ligand>
</feature>
<keyword evidence="7 12" id="KW-0540">Nuclease</keyword>
<dbReference type="GO" id="GO:0006298">
    <property type="term" value="P:mismatch repair"/>
    <property type="evidence" value="ECO:0007669"/>
    <property type="project" value="TreeGrafter"/>
</dbReference>
<name>A0A2M9ZJ19_9LEPT</name>
<dbReference type="AlphaFoldDB" id="A0A2M9ZJ19"/>
<protein>
    <recommendedName>
        <fullName evidence="13">Ribonuclease</fullName>
        <ecNumber evidence="13">3.1.26.4</ecNumber>
    </recommendedName>
</protein>
<dbReference type="InterPro" id="IPR036397">
    <property type="entry name" value="RNaseH_sf"/>
</dbReference>
<evidence type="ECO:0000256" key="13">
    <source>
        <dbReference type="RuleBase" id="RU003515"/>
    </source>
</evidence>
<evidence type="ECO:0000259" key="14">
    <source>
        <dbReference type="PROSITE" id="PS51975"/>
    </source>
</evidence>
<dbReference type="PROSITE" id="PS51975">
    <property type="entry name" value="RNASE_H_2"/>
    <property type="match status" value="1"/>
</dbReference>
<comment type="cofactor">
    <cofactor evidence="2">
        <name>Mg(2+)</name>
        <dbReference type="ChEBI" id="CHEBI:18420"/>
    </cofactor>
</comment>
<comment type="similarity">
    <text evidence="5 13">Belongs to the RNase HII family.</text>
</comment>
<comment type="cofactor">
    <cofactor evidence="12">
        <name>Mn(2+)</name>
        <dbReference type="ChEBI" id="CHEBI:29035"/>
    </cofactor>
    <cofactor evidence="12">
        <name>Mg(2+)</name>
        <dbReference type="ChEBI" id="CHEBI:18420"/>
    </cofactor>
    <text evidence="12">Manganese or magnesium. Binds 1 divalent metal ion per monomer in the absence of substrate. May bind a second metal ion after substrate binding.</text>
</comment>
<evidence type="ECO:0000256" key="2">
    <source>
        <dbReference type="ARBA" id="ARBA00001946"/>
    </source>
</evidence>
<keyword evidence="9 12" id="KW-0255">Endonuclease</keyword>
<dbReference type="GO" id="GO:0003723">
    <property type="term" value="F:RNA binding"/>
    <property type="evidence" value="ECO:0007669"/>
    <property type="project" value="UniProtKB-UniRule"/>
</dbReference>
<evidence type="ECO:0000256" key="3">
    <source>
        <dbReference type="ARBA" id="ARBA00004065"/>
    </source>
</evidence>
<evidence type="ECO:0000256" key="12">
    <source>
        <dbReference type="PROSITE-ProRule" id="PRU01319"/>
    </source>
</evidence>
<evidence type="ECO:0000256" key="10">
    <source>
        <dbReference type="ARBA" id="ARBA00022801"/>
    </source>
</evidence>
<accession>A0A2M9ZJ19</accession>
<sequence length="223" mass="25281">MKAGNFEPEESRFYELGIPCGIDEAGRGPYAGPLSVAMVSFSPSTLESILSGRLLQGLNDSKKLSESKRERLFLEIRENAFFLRQTFISHHYIDQKGINRAVLEGILKCTRSFQRKQEALNTANNQPILLVDGNYKFSKYPEFSSIQNKSHYYTKGDSRIASISAASIVAKVLRDRWMKGISQKFPGYGFDLHKGYGTTAHEDAIRSQGLCRIHRRSFTKKFI</sequence>
<dbReference type="GO" id="GO:0004523">
    <property type="term" value="F:RNA-DNA hybrid ribonuclease activity"/>
    <property type="evidence" value="ECO:0007669"/>
    <property type="project" value="UniProtKB-UniRule"/>
</dbReference>
<feature type="binding site" evidence="12">
    <location>
        <position position="132"/>
    </location>
    <ligand>
        <name>a divalent metal cation</name>
        <dbReference type="ChEBI" id="CHEBI:60240"/>
    </ligand>
</feature>
<dbReference type="NCBIfam" id="NF000595">
    <property type="entry name" value="PRK00015.1-3"/>
    <property type="match status" value="1"/>
</dbReference>
<evidence type="ECO:0000313" key="17">
    <source>
        <dbReference type="Proteomes" id="UP000231962"/>
    </source>
</evidence>
<evidence type="ECO:0000256" key="8">
    <source>
        <dbReference type="ARBA" id="ARBA00022723"/>
    </source>
</evidence>
<evidence type="ECO:0000313" key="16">
    <source>
        <dbReference type="EMBL" id="PJZ72060.1"/>
    </source>
</evidence>
<evidence type="ECO:0000256" key="9">
    <source>
        <dbReference type="ARBA" id="ARBA00022759"/>
    </source>
</evidence>
<evidence type="ECO:0000256" key="5">
    <source>
        <dbReference type="ARBA" id="ARBA00007383"/>
    </source>
</evidence>
<evidence type="ECO:0000256" key="4">
    <source>
        <dbReference type="ARBA" id="ARBA00004496"/>
    </source>
</evidence>
<dbReference type="GO" id="GO:0032299">
    <property type="term" value="C:ribonuclease H2 complex"/>
    <property type="evidence" value="ECO:0007669"/>
    <property type="project" value="TreeGrafter"/>
</dbReference>
<dbReference type="EC" id="3.1.26.4" evidence="13"/>
<dbReference type="PANTHER" id="PTHR10954">
    <property type="entry name" value="RIBONUCLEASE H2 SUBUNIT A"/>
    <property type="match status" value="1"/>
</dbReference>
<comment type="catalytic activity">
    <reaction evidence="1 12 13">
        <text>Endonucleolytic cleavage to 5'-phosphomonoester.</text>
        <dbReference type="EC" id="3.1.26.4"/>
    </reaction>
</comment>
<evidence type="ECO:0000256" key="1">
    <source>
        <dbReference type="ARBA" id="ARBA00000077"/>
    </source>
</evidence>
<dbReference type="EMBL" id="NPDY01000009">
    <property type="protein sequence ID" value="PJZ69545.1"/>
    <property type="molecule type" value="Genomic_DNA"/>
</dbReference>
<keyword evidence="17" id="KW-1185">Reference proteome</keyword>
<dbReference type="GO" id="GO:0005737">
    <property type="term" value="C:cytoplasm"/>
    <property type="evidence" value="ECO:0007669"/>
    <property type="project" value="UniProtKB-SubCell"/>
</dbReference>
<keyword evidence="10 12" id="KW-0378">Hydrolase</keyword>
<proteinExistence type="inferred from homology"/>
<comment type="caution">
    <text evidence="16">The sequence shown here is derived from an EMBL/GenBank/DDBJ whole genome shotgun (WGS) entry which is preliminary data.</text>
</comment>
<dbReference type="InterPro" id="IPR001352">
    <property type="entry name" value="RNase_HII/HIII"/>
</dbReference>
<feature type="domain" description="RNase H type-2" evidence="14">
    <location>
        <begin position="17"/>
        <end position="223"/>
    </location>
</feature>
<comment type="function">
    <text evidence="3 13">Endonuclease that specifically degrades the RNA of RNA-DNA hybrids.</text>
</comment>
<dbReference type="Proteomes" id="UP000231990">
    <property type="component" value="Unassembled WGS sequence"/>
</dbReference>
<dbReference type="GO" id="GO:0043137">
    <property type="term" value="P:DNA replication, removal of RNA primer"/>
    <property type="evidence" value="ECO:0007669"/>
    <property type="project" value="TreeGrafter"/>
</dbReference>
<dbReference type="SUPFAM" id="SSF53098">
    <property type="entry name" value="Ribonuclease H-like"/>
    <property type="match status" value="1"/>
</dbReference>
<dbReference type="InterPro" id="IPR022898">
    <property type="entry name" value="RNase_HII"/>
</dbReference>
<organism evidence="16 18">
    <name type="scientific">Leptospira perolatii</name>
    <dbReference type="NCBI Taxonomy" id="2023191"/>
    <lineage>
        <taxon>Bacteria</taxon>
        <taxon>Pseudomonadati</taxon>
        <taxon>Spirochaetota</taxon>
        <taxon>Spirochaetia</taxon>
        <taxon>Leptospirales</taxon>
        <taxon>Leptospiraceae</taxon>
        <taxon>Leptospira</taxon>
    </lineage>
</organism>
<gene>
    <name evidence="15" type="ORF">CH360_11120</name>
    <name evidence="16" type="ORF">CH373_16520</name>
</gene>
<evidence type="ECO:0000256" key="6">
    <source>
        <dbReference type="ARBA" id="ARBA00022490"/>
    </source>
</evidence>
<keyword evidence="11" id="KW-0464">Manganese</keyword>
<dbReference type="Gene3D" id="3.30.420.10">
    <property type="entry name" value="Ribonuclease H-like superfamily/Ribonuclease H"/>
    <property type="match status" value="1"/>
</dbReference>